<evidence type="ECO:0000313" key="2">
    <source>
        <dbReference type="Proteomes" id="UP001159405"/>
    </source>
</evidence>
<gene>
    <name evidence="1" type="ORF">PLOB_00019162</name>
</gene>
<sequence>MDLEICKSSLFVNAPQVTPVSVETVHRPNTTTPYPQVQLSLESSHTQATSNCKESNLIQVASSSSFQQISGMYGAGIRDAVVEHGVGWHMH</sequence>
<organism evidence="1 2">
    <name type="scientific">Porites lobata</name>
    <dbReference type="NCBI Taxonomy" id="104759"/>
    <lineage>
        <taxon>Eukaryota</taxon>
        <taxon>Metazoa</taxon>
        <taxon>Cnidaria</taxon>
        <taxon>Anthozoa</taxon>
        <taxon>Hexacorallia</taxon>
        <taxon>Scleractinia</taxon>
        <taxon>Fungiina</taxon>
        <taxon>Poritidae</taxon>
        <taxon>Porites</taxon>
    </lineage>
</organism>
<accession>A0ABN8RDC3</accession>
<proteinExistence type="predicted"/>
<dbReference type="EMBL" id="CALNXK010000223">
    <property type="protein sequence ID" value="CAH3177296.1"/>
    <property type="molecule type" value="Genomic_DNA"/>
</dbReference>
<keyword evidence="2" id="KW-1185">Reference proteome</keyword>
<reference evidence="1 2" key="1">
    <citation type="submission" date="2022-05" db="EMBL/GenBank/DDBJ databases">
        <authorList>
            <consortium name="Genoscope - CEA"/>
            <person name="William W."/>
        </authorList>
    </citation>
    <scope>NUCLEOTIDE SEQUENCE [LARGE SCALE GENOMIC DNA]</scope>
</reference>
<name>A0ABN8RDC3_9CNID</name>
<dbReference type="Proteomes" id="UP001159405">
    <property type="component" value="Unassembled WGS sequence"/>
</dbReference>
<protein>
    <submittedName>
        <fullName evidence="1">Uncharacterized protein</fullName>
    </submittedName>
</protein>
<evidence type="ECO:0000313" key="1">
    <source>
        <dbReference type="EMBL" id="CAH3177296.1"/>
    </source>
</evidence>
<comment type="caution">
    <text evidence="1">The sequence shown here is derived from an EMBL/GenBank/DDBJ whole genome shotgun (WGS) entry which is preliminary data.</text>
</comment>